<dbReference type="InterPro" id="IPR019960">
    <property type="entry name" value="T1SS_VCA0849"/>
</dbReference>
<dbReference type="InterPro" id="IPR047971">
    <property type="entry name" value="ExeM-like"/>
</dbReference>
<dbReference type="InterPro" id="IPR001343">
    <property type="entry name" value="Hemolysn_Ca-bd"/>
</dbReference>
<reference evidence="5" key="1">
    <citation type="journal article" date="2019" name="Int. J. Syst. Evol. Microbiol.">
        <title>The Global Catalogue of Microorganisms (GCM) 10K type strain sequencing project: providing services to taxonomists for standard genome sequencing and annotation.</title>
        <authorList>
            <consortium name="The Broad Institute Genomics Platform"/>
            <consortium name="The Broad Institute Genome Sequencing Center for Infectious Disease"/>
            <person name="Wu L."/>
            <person name="Ma J."/>
        </authorList>
    </citation>
    <scope>NUCLEOTIDE SEQUENCE [LARGE SCALE GENOMIC DNA]</scope>
    <source>
        <strain evidence="5">KCTC 23314</strain>
    </source>
</reference>
<dbReference type="Gene3D" id="2.60.40.1260">
    <property type="entry name" value="Lamin Tail domain"/>
    <property type="match status" value="1"/>
</dbReference>
<dbReference type="SUPFAM" id="SSF74853">
    <property type="entry name" value="Lamin A/C globular tail domain"/>
    <property type="match status" value="1"/>
</dbReference>
<evidence type="ECO:0000313" key="5">
    <source>
        <dbReference type="Proteomes" id="UP000626210"/>
    </source>
</evidence>
<dbReference type="Proteomes" id="UP000626210">
    <property type="component" value="Unassembled WGS sequence"/>
</dbReference>
<dbReference type="InterPro" id="IPR036691">
    <property type="entry name" value="Endo/exonu/phosph_ase_sf"/>
</dbReference>
<dbReference type="SUPFAM" id="SSF51120">
    <property type="entry name" value="beta-Roll"/>
    <property type="match status" value="1"/>
</dbReference>
<evidence type="ECO:0000256" key="2">
    <source>
        <dbReference type="SAM" id="SignalP"/>
    </source>
</evidence>
<evidence type="ECO:0000259" key="3">
    <source>
        <dbReference type="PROSITE" id="PS51841"/>
    </source>
</evidence>
<protein>
    <recommendedName>
        <fullName evidence="3">LTD domain-containing protein</fullName>
    </recommendedName>
</protein>
<dbReference type="PROSITE" id="PS51841">
    <property type="entry name" value="LTD"/>
    <property type="match status" value="1"/>
</dbReference>
<proteinExistence type="predicted"/>
<dbReference type="Pfam" id="PF03372">
    <property type="entry name" value="Exo_endo_phos"/>
    <property type="match status" value="1"/>
</dbReference>
<dbReference type="PANTHER" id="PTHR42834:SF1">
    <property type="entry name" value="ENDONUCLEASE_EXONUCLEASE_PHOSPHATASE FAMILY PROTEIN (AFU_ORTHOLOGUE AFUA_3G09210)"/>
    <property type="match status" value="1"/>
</dbReference>
<dbReference type="Gene3D" id="3.60.10.10">
    <property type="entry name" value="Endonuclease/exonuclease/phosphatase"/>
    <property type="match status" value="1"/>
</dbReference>
<dbReference type="PROSITE" id="PS00330">
    <property type="entry name" value="HEMOLYSIN_CALCIUM"/>
    <property type="match status" value="1"/>
</dbReference>
<dbReference type="InterPro" id="IPR011049">
    <property type="entry name" value="Serralysin-like_metalloprot_C"/>
</dbReference>
<dbReference type="InterPro" id="IPR001322">
    <property type="entry name" value="Lamin_tail_dom"/>
</dbReference>
<evidence type="ECO:0000313" key="4">
    <source>
        <dbReference type="EMBL" id="GHC92313.1"/>
    </source>
</evidence>
<dbReference type="NCBIfam" id="TIGR03661">
    <property type="entry name" value="T1SS_VCA0849"/>
    <property type="match status" value="1"/>
</dbReference>
<keyword evidence="5" id="KW-1185">Reference proteome</keyword>
<dbReference type="CDD" id="cd10283">
    <property type="entry name" value="MnuA_DNase1-like"/>
    <property type="match status" value="1"/>
</dbReference>
<dbReference type="Pfam" id="PF00932">
    <property type="entry name" value="LTD"/>
    <property type="match status" value="1"/>
</dbReference>
<dbReference type="CDD" id="cd04486">
    <property type="entry name" value="YhcR_OBF_like"/>
    <property type="match status" value="1"/>
</dbReference>
<evidence type="ECO:0000256" key="1">
    <source>
        <dbReference type="SAM" id="MobiDB-lite"/>
    </source>
</evidence>
<dbReference type="Pfam" id="PF00353">
    <property type="entry name" value="HemolysinCabind"/>
    <property type="match status" value="1"/>
</dbReference>
<dbReference type="NCBIfam" id="NF033681">
    <property type="entry name" value="ExeM_NucH_DNase"/>
    <property type="match status" value="1"/>
</dbReference>
<dbReference type="InterPro" id="IPR005135">
    <property type="entry name" value="Endo/exonuclease/phosphatase"/>
</dbReference>
<accession>A0ABQ3G605</accession>
<dbReference type="EMBL" id="BMYK01000015">
    <property type="protein sequence ID" value="GHC92313.1"/>
    <property type="molecule type" value="Genomic_DNA"/>
</dbReference>
<feature type="chain" id="PRO_5045118791" description="LTD domain-containing protein" evidence="2">
    <location>
        <begin position="34"/>
        <end position="945"/>
    </location>
</feature>
<name>A0ABQ3G605_9BURK</name>
<dbReference type="PRINTS" id="PR00313">
    <property type="entry name" value="CABNDNGRPT"/>
</dbReference>
<dbReference type="InterPro" id="IPR036415">
    <property type="entry name" value="Lamin_tail_dom_sf"/>
</dbReference>
<dbReference type="PANTHER" id="PTHR42834">
    <property type="entry name" value="ENDONUCLEASE/EXONUCLEASE/PHOSPHATASE FAMILY PROTEIN (AFU_ORTHOLOGUE AFUA_3G09210)"/>
    <property type="match status" value="1"/>
</dbReference>
<feature type="domain" description="LTD" evidence="3">
    <location>
        <begin position="25"/>
        <end position="157"/>
    </location>
</feature>
<dbReference type="Gene3D" id="2.150.10.10">
    <property type="entry name" value="Serralysin-like metalloprotease, C-terminal"/>
    <property type="match status" value="1"/>
</dbReference>
<feature type="signal peptide" evidence="2">
    <location>
        <begin position="1"/>
        <end position="33"/>
    </location>
</feature>
<sequence length="945" mass="96408">MHMLRGSPLRRLPAALSLALALGLATLAAPARAVVISQVYGGGGNAGATLRNDFIEIFNNGSAAADIGGWSVQYASAGGATWQLTPIPLGTVLQPGRYLLVRQAEGAGGTVDVAGDVNGAIAMSGSNGKVALVSNASALSGTAPTGAAVVDIMSFGSATPTEGSPTAALSNTTAALRNAGGCTDSGNNASDFTVTAPAPRNSATAAAPCSGDSGPAQPVAAAIYEIQGTGAKSAMVGRLVRTRGVVTLRTNNGFFLQDPVGDNNPLSSDGIFVFTNQASFPAAVVGNLVEVTASVAEFNTGAASNADTLARTVTQLSGVSAVGFLNSGFAIAPTAVNLPEAVDGELERYEGMLVTLTGPFTVQQNYFQGRYGQLTLAVGGRLETPTNRFRPGPQADALADENARRRIILDDGSSLQNPDPTPYLGADALPRAGDRTGSITGVIDYGLATNSSTGFGDYKIHPTVAPSFSTGNPRTAAPPDVGGSVKVASFNVLNYFTTFTNGTTASGQTGQGCTLGSAVSASNCRGASNLEEFQRQRAKIVEAMAAIDADALGLMEIQNNGNVAVQNLVDALNARMGANTYRATTVPAEGTGTDAIRVAMVYKPARLTPVGPAVSDADPVNNRPTLAQTFSLASGERFTLFVNHLKSKSSCPAAGDADAAGNTDAGDGQGCWNAQRVQQARRLAMFVAQRQAASGSNDALLVGDFNAYAQEDPVVALTGNGFVDQIGRFDASGYSYVFDGAAGRLDHALASGTLSARVNRAVLWHINADETALADYNLEFKAPQTCSGALCPADPYQVSPYRSSDHDPVVIGLNYAKTFTGTAGRDMLVGTAGDDILIGGAGPDALTGGGGRNVFVYQSLRDLGDVITDFVPGKDRIDLAALLASIGAGSQAYGLGVVRLVASGADTLLQIDVDGSAGPTAARTLATLRNVAPASLSPGRDFGLQ</sequence>
<feature type="region of interest" description="Disordered" evidence="1">
    <location>
        <begin position="411"/>
        <end position="430"/>
    </location>
</feature>
<gene>
    <name evidence="4" type="ORF">GCM10007320_42280</name>
</gene>
<organism evidence="4 5">
    <name type="scientific">Pseudorhodoferax aquiterrae</name>
    <dbReference type="NCBI Taxonomy" id="747304"/>
    <lineage>
        <taxon>Bacteria</taxon>
        <taxon>Pseudomonadati</taxon>
        <taxon>Pseudomonadota</taxon>
        <taxon>Betaproteobacteria</taxon>
        <taxon>Burkholderiales</taxon>
        <taxon>Comamonadaceae</taxon>
    </lineage>
</organism>
<keyword evidence="2" id="KW-0732">Signal</keyword>
<dbReference type="InterPro" id="IPR018511">
    <property type="entry name" value="Hemolysin-typ_Ca-bd_CS"/>
</dbReference>
<dbReference type="SUPFAM" id="SSF56219">
    <property type="entry name" value="DNase I-like"/>
    <property type="match status" value="1"/>
</dbReference>
<comment type="caution">
    <text evidence="4">The sequence shown here is derived from an EMBL/GenBank/DDBJ whole genome shotgun (WGS) entry which is preliminary data.</text>
</comment>